<dbReference type="AlphaFoldDB" id="A0ABD3HMP6"/>
<evidence type="ECO:0000256" key="1">
    <source>
        <dbReference type="SAM" id="MobiDB-lite"/>
    </source>
</evidence>
<accession>A0ABD3HMP6</accession>
<evidence type="ECO:0000313" key="2">
    <source>
        <dbReference type="EMBL" id="KAL3692668.1"/>
    </source>
</evidence>
<sequence length="206" mass="23964">MTEPEAQHQHYHAAEHLPSRRLSERTTGLKKPNELPLTHSLKTVDSGGLECTSPSAKDPRVKWDLAWRRVKTVLQEARRNHVSKQASKEELTRLVQAWRSKVAAEDSQATSKEEILFMIWKYYSELYQEEGDSVHSSHLRERILQYLDKKVDDESNQRLVQEHSSEEIDTRVKELAKEKSPGLDCITAEILWENWGLVQHDMKKVI</sequence>
<proteinExistence type="predicted"/>
<keyword evidence="3" id="KW-1185">Reference proteome</keyword>
<protein>
    <submittedName>
        <fullName evidence="2">Uncharacterized protein</fullName>
    </submittedName>
</protein>
<reference evidence="2 3" key="1">
    <citation type="submission" date="2024-09" db="EMBL/GenBank/DDBJ databases">
        <title>Chromosome-scale assembly of Riccia sorocarpa.</title>
        <authorList>
            <person name="Paukszto L."/>
        </authorList>
    </citation>
    <scope>NUCLEOTIDE SEQUENCE [LARGE SCALE GENOMIC DNA]</scope>
    <source>
        <strain evidence="2">LP-2024</strain>
        <tissue evidence="2">Aerial parts of the thallus</tissue>
    </source>
</reference>
<organism evidence="2 3">
    <name type="scientific">Riccia sorocarpa</name>
    <dbReference type="NCBI Taxonomy" id="122646"/>
    <lineage>
        <taxon>Eukaryota</taxon>
        <taxon>Viridiplantae</taxon>
        <taxon>Streptophyta</taxon>
        <taxon>Embryophyta</taxon>
        <taxon>Marchantiophyta</taxon>
        <taxon>Marchantiopsida</taxon>
        <taxon>Marchantiidae</taxon>
        <taxon>Marchantiales</taxon>
        <taxon>Ricciaceae</taxon>
        <taxon>Riccia</taxon>
    </lineage>
</organism>
<feature type="compositionally biased region" description="Basic and acidic residues" evidence="1">
    <location>
        <begin position="1"/>
        <end position="24"/>
    </location>
</feature>
<comment type="caution">
    <text evidence="2">The sequence shown here is derived from an EMBL/GenBank/DDBJ whole genome shotgun (WGS) entry which is preliminary data.</text>
</comment>
<dbReference type="Proteomes" id="UP001633002">
    <property type="component" value="Unassembled WGS sequence"/>
</dbReference>
<name>A0ABD3HMP6_9MARC</name>
<evidence type="ECO:0000313" key="3">
    <source>
        <dbReference type="Proteomes" id="UP001633002"/>
    </source>
</evidence>
<feature type="region of interest" description="Disordered" evidence="1">
    <location>
        <begin position="1"/>
        <end position="34"/>
    </location>
</feature>
<gene>
    <name evidence="2" type="ORF">R1sor_006319</name>
</gene>
<dbReference type="EMBL" id="JBJQOH010000003">
    <property type="protein sequence ID" value="KAL3692668.1"/>
    <property type="molecule type" value="Genomic_DNA"/>
</dbReference>